<sequence>MGEPEPQGSHAVAEELRRRLVSDIGSGVLSPGARLGSERELSEHYGVSRATLRHVLAALQEAGLVRRVPGRGGGTFISHAKLERDLSRVVGMPAYLARQGYVAGSRILSTQVIAPDDQTRTALHLSDRELVIQIRRIRLADGTPISLDHAQFPADRFTGLLEQALGGSIYELLEREYGVVPGEAEELIEVVSATENEASMLGVAPDSALLSITRTTVDSEGLAFEFSRDLFRADRTRISVKAPGRGVRSHARQDGEFVELRAIQTAL</sequence>
<evidence type="ECO:0000256" key="3">
    <source>
        <dbReference type="ARBA" id="ARBA00023163"/>
    </source>
</evidence>
<comment type="caution">
    <text evidence="5">The sequence shown here is derived from an EMBL/GenBank/DDBJ whole genome shotgun (WGS) entry which is preliminary data.</text>
</comment>
<dbReference type="CDD" id="cd07377">
    <property type="entry name" value="WHTH_GntR"/>
    <property type="match status" value="1"/>
</dbReference>
<dbReference type="InterPro" id="IPR000524">
    <property type="entry name" value="Tscrpt_reg_HTH_GntR"/>
</dbReference>
<dbReference type="PROSITE" id="PS50949">
    <property type="entry name" value="HTH_GNTR"/>
    <property type="match status" value="1"/>
</dbReference>
<dbReference type="Pfam" id="PF00392">
    <property type="entry name" value="GntR"/>
    <property type="match status" value="1"/>
</dbReference>
<dbReference type="PRINTS" id="PR00035">
    <property type="entry name" value="HTHGNTR"/>
</dbReference>
<dbReference type="EMBL" id="VCQV01000062">
    <property type="protein sequence ID" value="TWP32694.1"/>
    <property type="molecule type" value="Genomic_DNA"/>
</dbReference>
<dbReference type="SMART" id="SM00866">
    <property type="entry name" value="UTRA"/>
    <property type="match status" value="1"/>
</dbReference>
<keyword evidence="1" id="KW-0805">Transcription regulation</keyword>
<dbReference type="SMART" id="SM00345">
    <property type="entry name" value="HTH_GNTR"/>
    <property type="match status" value="1"/>
</dbReference>
<keyword evidence="2" id="KW-0238">DNA-binding</keyword>
<gene>
    <name evidence="5" type="ORF">FGL98_23650</name>
</gene>
<dbReference type="InterPro" id="IPR011663">
    <property type="entry name" value="UTRA"/>
</dbReference>
<evidence type="ECO:0000313" key="5">
    <source>
        <dbReference type="EMBL" id="TWP32694.1"/>
    </source>
</evidence>
<name>A0A563DSM1_9MICO</name>
<dbReference type="PANTHER" id="PTHR44846:SF1">
    <property type="entry name" value="MANNOSYL-D-GLYCERATE TRANSPORT_METABOLISM SYSTEM REPRESSOR MNGR-RELATED"/>
    <property type="match status" value="1"/>
</dbReference>
<dbReference type="Pfam" id="PF07702">
    <property type="entry name" value="UTRA"/>
    <property type="match status" value="1"/>
</dbReference>
<organism evidence="5 6">
    <name type="scientific">Leekyejoonella antrihumi</name>
    <dbReference type="NCBI Taxonomy" id="1660198"/>
    <lineage>
        <taxon>Bacteria</taxon>
        <taxon>Bacillati</taxon>
        <taxon>Actinomycetota</taxon>
        <taxon>Actinomycetes</taxon>
        <taxon>Micrococcales</taxon>
        <taxon>Dermacoccaceae</taxon>
        <taxon>Leekyejoonella</taxon>
    </lineage>
</organism>
<evidence type="ECO:0000256" key="2">
    <source>
        <dbReference type="ARBA" id="ARBA00023125"/>
    </source>
</evidence>
<dbReference type="InterPro" id="IPR036388">
    <property type="entry name" value="WH-like_DNA-bd_sf"/>
</dbReference>
<dbReference type="PANTHER" id="PTHR44846">
    <property type="entry name" value="MANNOSYL-D-GLYCERATE TRANSPORT/METABOLISM SYSTEM REPRESSOR MNGR-RELATED"/>
    <property type="match status" value="1"/>
</dbReference>
<dbReference type="GO" id="GO:0003700">
    <property type="term" value="F:DNA-binding transcription factor activity"/>
    <property type="evidence" value="ECO:0007669"/>
    <property type="project" value="InterPro"/>
</dbReference>
<dbReference type="GO" id="GO:0003677">
    <property type="term" value="F:DNA binding"/>
    <property type="evidence" value="ECO:0007669"/>
    <property type="project" value="UniProtKB-KW"/>
</dbReference>
<dbReference type="Gene3D" id="3.40.1410.10">
    <property type="entry name" value="Chorismate lyase-like"/>
    <property type="match status" value="1"/>
</dbReference>
<evidence type="ECO:0000256" key="1">
    <source>
        <dbReference type="ARBA" id="ARBA00023015"/>
    </source>
</evidence>
<dbReference type="OrthoDB" id="3523737at2"/>
<dbReference type="SUPFAM" id="SSF46785">
    <property type="entry name" value="Winged helix' DNA-binding domain"/>
    <property type="match status" value="1"/>
</dbReference>
<dbReference type="AlphaFoldDB" id="A0A563DSM1"/>
<dbReference type="Gene3D" id="1.10.10.10">
    <property type="entry name" value="Winged helix-like DNA-binding domain superfamily/Winged helix DNA-binding domain"/>
    <property type="match status" value="1"/>
</dbReference>
<evidence type="ECO:0000259" key="4">
    <source>
        <dbReference type="PROSITE" id="PS50949"/>
    </source>
</evidence>
<dbReference type="InterPro" id="IPR036390">
    <property type="entry name" value="WH_DNA-bd_sf"/>
</dbReference>
<dbReference type="GO" id="GO:0045892">
    <property type="term" value="P:negative regulation of DNA-templated transcription"/>
    <property type="evidence" value="ECO:0007669"/>
    <property type="project" value="TreeGrafter"/>
</dbReference>
<dbReference type="Proteomes" id="UP000320244">
    <property type="component" value="Unassembled WGS sequence"/>
</dbReference>
<reference evidence="5 6" key="2">
    <citation type="submission" date="2019-08" db="EMBL/GenBank/DDBJ databases">
        <title>Jejuicoccus antrihumi gen. nov., sp. nov., a new member of the family Dermacoccaceae isolated from a cave.</title>
        <authorList>
            <person name="Schumann P."/>
            <person name="Kim I.S."/>
        </authorList>
    </citation>
    <scope>NUCLEOTIDE SEQUENCE [LARGE SCALE GENOMIC DNA]</scope>
    <source>
        <strain evidence="5 6">C5-26</strain>
    </source>
</reference>
<dbReference type="SUPFAM" id="SSF64288">
    <property type="entry name" value="Chorismate lyase-like"/>
    <property type="match status" value="1"/>
</dbReference>
<keyword evidence="3" id="KW-0804">Transcription</keyword>
<keyword evidence="6" id="KW-1185">Reference proteome</keyword>
<protein>
    <submittedName>
        <fullName evidence="5">GntR family transcriptional regulator</fullName>
    </submittedName>
</protein>
<proteinExistence type="predicted"/>
<feature type="domain" description="HTH gntR-type" evidence="4">
    <location>
        <begin position="10"/>
        <end position="80"/>
    </location>
</feature>
<dbReference type="InterPro" id="IPR028978">
    <property type="entry name" value="Chorismate_lyase_/UTRA_dom_sf"/>
</dbReference>
<accession>A0A563DSM1</accession>
<evidence type="ECO:0000313" key="6">
    <source>
        <dbReference type="Proteomes" id="UP000320244"/>
    </source>
</evidence>
<dbReference type="InterPro" id="IPR050679">
    <property type="entry name" value="Bact_HTH_transcr_reg"/>
</dbReference>
<reference evidence="5 6" key="1">
    <citation type="submission" date="2019-05" db="EMBL/GenBank/DDBJ databases">
        <authorList>
            <person name="Lee S.D."/>
        </authorList>
    </citation>
    <scope>NUCLEOTIDE SEQUENCE [LARGE SCALE GENOMIC DNA]</scope>
    <source>
        <strain evidence="5 6">C5-26</strain>
    </source>
</reference>